<name>A0A0V0UGG3_9BILA</name>
<feature type="compositionally biased region" description="Basic and acidic residues" evidence="1">
    <location>
        <begin position="39"/>
        <end position="62"/>
    </location>
</feature>
<evidence type="ECO:0000256" key="1">
    <source>
        <dbReference type="SAM" id="MobiDB-lite"/>
    </source>
</evidence>
<feature type="signal peptide" evidence="2">
    <location>
        <begin position="1"/>
        <end position="26"/>
    </location>
</feature>
<proteinExistence type="predicted"/>
<evidence type="ECO:0000313" key="3">
    <source>
        <dbReference type="EMBL" id="KRX50245.1"/>
    </source>
</evidence>
<protein>
    <submittedName>
        <fullName evidence="3">Uncharacterized protein</fullName>
    </submittedName>
</protein>
<sequence length="62" mass="7163">MHRSMFRTAFIIFIVCFSVFISDGDALQSADSQEGQSEFEVKDDQSSVTVEERRDEDFTMMD</sequence>
<reference evidence="3 4" key="1">
    <citation type="submission" date="2015-01" db="EMBL/GenBank/DDBJ databases">
        <title>Evolution of Trichinella species and genotypes.</title>
        <authorList>
            <person name="Korhonen P.K."/>
            <person name="Edoardo P."/>
            <person name="Giuseppe L.R."/>
            <person name="Gasser R.B."/>
        </authorList>
    </citation>
    <scope>NUCLEOTIDE SEQUENCE [LARGE SCALE GENOMIC DNA]</scope>
    <source>
        <strain evidence="3">ISS417</strain>
    </source>
</reference>
<organism evidence="3 4">
    <name type="scientific">Trichinella murrelli</name>
    <dbReference type="NCBI Taxonomy" id="144512"/>
    <lineage>
        <taxon>Eukaryota</taxon>
        <taxon>Metazoa</taxon>
        <taxon>Ecdysozoa</taxon>
        <taxon>Nematoda</taxon>
        <taxon>Enoplea</taxon>
        <taxon>Dorylaimia</taxon>
        <taxon>Trichinellida</taxon>
        <taxon>Trichinellidae</taxon>
        <taxon>Trichinella</taxon>
    </lineage>
</organism>
<accession>A0A0V0UGG3</accession>
<feature type="chain" id="PRO_5006870020" evidence="2">
    <location>
        <begin position="27"/>
        <end position="62"/>
    </location>
</feature>
<comment type="caution">
    <text evidence="3">The sequence shown here is derived from an EMBL/GenBank/DDBJ whole genome shotgun (WGS) entry which is preliminary data.</text>
</comment>
<dbReference type="OrthoDB" id="5920031at2759"/>
<keyword evidence="4" id="KW-1185">Reference proteome</keyword>
<keyword evidence="2" id="KW-0732">Signal</keyword>
<feature type="region of interest" description="Disordered" evidence="1">
    <location>
        <begin position="31"/>
        <end position="62"/>
    </location>
</feature>
<dbReference type="AlphaFoldDB" id="A0A0V0UGG3"/>
<dbReference type="EMBL" id="JYDJ01000008">
    <property type="protein sequence ID" value="KRX50245.1"/>
    <property type="molecule type" value="Genomic_DNA"/>
</dbReference>
<dbReference type="Proteomes" id="UP000055048">
    <property type="component" value="Unassembled WGS sequence"/>
</dbReference>
<evidence type="ECO:0000313" key="4">
    <source>
        <dbReference type="Proteomes" id="UP000055048"/>
    </source>
</evidence>
<evidence type="ECO:0000256" key="2">
    <source>
        <dbReference type="SAM" id="SignalP"/>
    </source>
</evidence>
<gene>
    <name evidence="3" type="ORF">T05_7969</name>
</gene>